<keyword evidence="2" id="KW-1185">Reference proteome</keyword>
<evidence type="ECO:0000313" key="1">
    <source>
        <dbReference type="EMBL" id="KAK9042089.1"/>
    </source>
</evidence>
<evidence type="ECO:0000313" key="2">
    <source>
        <dbReference type="Proteomes" id="UP001396334"/>
    </source>
</evidence>
<accession>A0ABR2TXI5</accession>
<gene>
    <name evidence="1" type="ORF">V6N11_017168</name>
</gene>
<sequence>MKLASEKIDSSGAKFGFVRFPSLREAKTVVVIFGGDWVIDQRIQVTGGNSQSVSSSSSPPKVVVNASSEIGYVLKDGQQESSPDTSL</sequence>
<dbReference type="Proteomes" id="UP001396334">
    <property type="component" value="Unassembled WGS sequence"/>
</dbReference>
<comment type="caution">
    <text evidence="1">The sequence shown here is derived from an EMBL/GenBank/DDBJ whole genome shotgun (WGS) entry which is preliminary data.</text>
</comment>
<proteinExistence type="predicted"/>
<organism evidence="1 2">
    <name type="scientific">Hibiscus sabdariffa</name>
    <name type="common">roselle</name>
    <dbReference type="NCBI Taxonomy" id="183260"/>
    <lineage>
        <taxon>Eukaryota</taxon>
        <taxon>Viridiplantae</taxon>
        <taxon>Streptophyta</taxon>
        <taxon>Embryophyta</taxon>
        <taxon>Tracheophyta</taxon>
        <taxon>Spermatophyta</taxon>
        <taxon>Magnoliopsida</taxon>
        <taxon>eudicotyledons</taxon>
        <taxon>Gunneridae</taxon>
        <taxon>Pentapetalae</taxon>
        <taxon>rosids</taxon>
        <taxon>malvids</taxon>
        <taxon>Malvales</taxon>
        <taxon>Malvaceae</taxon>
        <taxon>Malvoideae</taxon>
        <taxon>Hibiscus</taxon>
    </lineage>
</organism>
<protein>
    <recommendedName>
        <fullName evidence="3">RRM domain-containing protein</fullName>
    </recommendedName>
</protein>
<name>A0ABR2TXI5_9ROSI</name>
<evidence type="ECO:0008006" key="3">
    <source>
        <dbReference type="Google" id="ProtNLM"/>
    </source>
</evidence>
<dbReference type="EMBL" id="JBBPBN010000004">
    <property type="protein sequence ID" value="KAK9042089.1"/>
    <property type="molecule type" value="Genomic_DNA"/>
</dbReference>
<reference evidence="1 2" key="1">
    <citation type="journal article" date="2024" name="G3 (Bethesda)">
        <title>Genome assembly of Hibiscus sabdariffa L. provides insights into metabolisms of medicinal natural products.</title>
        <authorList>
            <person name="Kim T."/>
        </authorList>
    </citation>
    <scope>NUCLEOTIDE SEQUENCE [LARGE SCALE GENOMIC DNA]</scope>
    <source>
        <strain evidence="1">TK-2024</strain>
        <tissue evidence="1">Old leaves</tissue>
    </source>
</reference>